<keyword evidence="3 6" id="KW-0575">Peroxidase</keyword>
<keyword evidence="4" id="KW-0349">Heme</keyword>
<dbReference type="AlphaFoldDB" id="A0A9P8WAS4"/>
<accession>A0A9P8WAS4</accession>
<dbReference type="GO" id="GO:0046872">
    <property type="term" value="F:metal ion binding"/>
    <property type="evidence" value="ECO:0007669"/>
    <property type="project" value="UniProtKB-UniRule"/>
</dbReference>
<proteinExistence type="inferred from homology"/>
<evidence type="ECO:0000256" key="3">
    <source>
        <dbReference type="ARBA" id="ARBA00022559"/>
    </source>
</evidence>
<dbReference type="Pfam" id="PF00141">
    <property type="entry name" value="peroxidase"/>
    <property type="match status" value="1"/>
</dbReference>
<gene>
    <name evidence="8" type="ORF">B0T10DRAFT_285595</name>
</gene>
<dbReference type="PRINTS" id="PR00458">
    <property type="entry name" value="PEROXIDASE"/>
</dbReference>
<dbReference type="FunFam" id="1.10.520.10:FF:000020">
    <property type="entry name" value="Peroxisomal ascorbate peroxidase"/>
    <property type="match status" value="1"/>
</dbReference>
<evidence type="ECO:0000313" key="9">
    <source>
        <dbReference type="Proteomes" id="UP000777438"/>
    </source>
</evidence>
<dbReference type="Gene3D" id="1.10.420.10">
    <property type="entry name" value="Peroxidase, domain 2"/>
    <property type="match status" value="1"/>
</dbReference>
<evidence type="ECO:0000256" key="4">
    <source>
        <dbReference type="ARBA" id="ARBA00022617"/>
    </source>
</evidence>
<dbReference type="InterPro" id="IPR002207">
    <property type="entry name" value="Peroxidase_I"/>
</dbReference>
<evidence type="ECO:0000313" key="8">
    <source>
        <dbReference type="EMBL" id="KAH6892120.1"/>
    </source>
</evidence>
<dbReference type="SUPFAM" id="SSF48113">
    <property type="entry name" value="Heme-dependent peroxidases"/>
    <property type="match status" value="1"/>
</dbReference>
<dbReference type="GO" id="GO:0034599">
    <property type="term" value="P:cellular response to oxidative stress"/>
    <property type="evidence" value="ECO:0007669"/>
    <property type="project" value="InterPro"/>
</dbReference>
<keyword evidence="5 6" id="KW-0560">Oxidoreductase</keyword>
<comment type="caution">
    <text evidence="8">The sequence shown here is derived from an EMBL/GenBank/DDBJ whole genome shotgun (WGS) entry which is preliminary data.</text>
</comment>
<dbReference type="PRINTS" id="PR00459">
    <property type="entry name" value="ASPEROXIDASE"/>
</dbReference>
<dbReference type="GO" id="GO:0004601">
    <property type="term" value="F:peroxidase activity"/>
    <property type="evidence" value="ECO:0007669"/>
    <property type="project" value="UniProtKB-KW"/>
</dbReference>
<feature type="signal peptide" evidence="6">
    <location>
        <begin position="1"/>
        <end position="23"/>
    </location>
</feature>
<dbReference type="EMBL" id="JAGPYM010000007">
    <property type="protein sequence ID" value="KAH6892120.1"/>
    <property type="molecule type" value="Genomic_DNA"/>
</dbReference>
<evidence type="ECO:0000259" key="7">
    <source>
        <dbReference type="PROSITE" id="PS50873"/>
    </source>
</evidence>
<dbReference type="InterPro" id="IPR044831">
    <property type="entry name" value="Ccp1-like"/>
</dbReference>
<dbReference type="PANTHER" id="PTHR31356">
    <property type="entry name" value="THYLAKOID LUMENAL 29 KDA PROTEIN, CHLOROPLASTIC-RELATED"/>
    <property type="match status" value="1"/>
</dbReference>
<name>A0A9P8WAS4_9HYPO</name>
<dbReference type="PROSITE" id="PS50873">
    <property type="entry name" value="PEROXIDASE_4"/>
    <property type="match status" value="1"/>
</dbReference>
<dbReference type="Proteomes" id="UP000777438">
    <property type="component" value="Unassembled WGS sequence"/>
</dbReference>
<keyword evidence="4" id="KW-0408">Iron</keyword>
<dbReference type="InterPro" id="IPR010255">
    <property type="entry name" value="Haem_peroxidase_sf"/>
</dbReference>
<feature type="chain" id="PRO_5040544913" description="Peroxidase" evidence="6">
    <location>
        <begin position="24"/>
        <end position="543"/>
    </location>
</feature>
<sequence length="543" mass="57789">MALNMIWLAILTIFSLLALSVPADPTWPSALDDLEEIMFQLTSFRARNFAGLIMPCSNEASGPGRQNAAEWLRTAFHDMATANARQGTGGLDASLQYELNSGENAGPAMLTTLQFLAPYVSKRTSLADLIALGVYASVRSCGGPAVPIRAGRKDATGKGSLGVPQPENSVNTFAEKFERMGFEHDEAIAVTACGHTLGGVHSSEFPDLVPRGSVSGGLAPLDGSIAAFDNRIVTEYLNGNTKNPLVVGPSVRLGKHSDFKLFNSDRNNTMKKLRNRDEFRETCRAVLQKMIDTVPSGVRLTDPIVAYTVKPVKMQLTLQDGGASLSLTGFIRVKTTATAQSSIRSVTVVYKNRNGGSSCGPAGCSFTISKVQGTSRGFDDTFAFFPVDASIPVSSGISSFTVTVNRVDGSKTSYNNNGRAYPVRDGVFLQGPQTCRPGSGSAIKLVAAVRKDRASLGARATVHYKVAQAGSPVVAAVKSETVELKKGACVGQYMFFTADYTIKGGVPGQAHVDVRNGDEVDGFKSVRELRESCRVFPNASACL</sequence>
<dbReference type="GO" id="GO:0042744">
    <property type="term" value="P:hydrogen peroxide catabolic process"/>
    <property type="evidence" value="ECO:0007669"/>
    <property type="project" value="TreeGrafter"/>
</dbReference>
<evidence type="ECO:0000256" key="1">
    <source>
        <dbReference type="ARBA" id="ARBA00003917"/>
    </source>
</evidence>
<dbReference type="EC" id="1.11.1.-" evidence="6"/>
<keyword evidence="6" id="KW-0732">Signal</keyword>
<dbReference type="Gene3D" id="1.10.520.10">
    <property type="match status" value="1"/>
</dbReference>
<comment type="similarity">
    <text evidence="2">Belongs to the peroxidase family. Cytochrome c peroxidase subfamily.</text>
</comment>
<evidence type="ECO:0000256" key="2">
    <source>
        <dbReference type="ARBA" id="ARBA00005997"/>
    </source>
</evidence>
<reference evidence="8 9" key="1">
    <citation type="journal article" date="2021" name="Nat. Commun.">
        <title>Genetic determinants of endophytism in the Arabidopsis root mycobiome.</title>
        <authorList>
            <person name="Mesny F."/>
            <person name="Miyauchi S."/>
            <person name="Thiergart T."/>
            <person name="Pickel B."/>
            <person name="Atanasova L."/>
            <person name="Karlsson M."/>
            <person name="Huettel B."/>
            <person name="Barry K.W."/>
            <person name="Haridas S."/>
            <person name="Chen C."/>
            <person name="Bauer D."/>
            <person name="Andreopoulos W."/>
            <person name="Pangilinan J."/>
            <person name="LaButti K."/>
            <person name="Riley R."/>
            <person name="Lipzen A."/>
            <person name="Clum A."/>
            <person name="Drula E."/>
            <person name="Henrissat B."/>
            <person name="Kohler A."/>
            <person name="Grigoriev I.V."/>
            <person name="Martin F.M."/>
            <person name="Hacquard S."/>
        </authorList>
    </citation>
    <scope>NUCLEOTIDE SEQUENCE [LARGE SCALE GENOMIC DNA]</scope>
    <source>
        <strain evidence="8 9">MPI-CAGE-CH-0241</strain>
    </source>
</reference>
<dbReference type="InterPro" id="IPR002016">
    <property type="entry name" value="Haem_peroxidase"/>
</dbReference>
<organism evidence="8 9">
    <name type="scientific">Thelonectria olida</name>
    <dbReference type="NCBI Taxonomy" id="1576542"/>
    <lineage>
        <taxon>Eukaryota</taxon>
        <taxon>Fungi</taxon>
        <taxon>Dikarya</taxon>
        <taxon>Ascomycota</taxon>
        <taxon>Pezizomycotina</taxon>
        <taxon>Sordariomycetes</taxon>
        <taxon>Hypocreomycetidae</taxon>
        <taxon>Hypocreales</taxon>
        <taxon>Nectriaceae</taxon>
        <taxon>Thelonectria</taxon>
    </lineage>
</organism>
<dbReference type="OrthoDB" id="5985073at2759"/>
<dbReference type="GO" id="GO:0020037">
    <property type="term" value="F:heme binding"/>
    <property type="evidence" value="ECO:0007669"/>
    <property type="project" value="UniProtKB-UniRule"/>
</dbReference>
<comment type="function">
    <text evidence="1">Destroys radicals which are normally produced within the cells and which are toxic to biological systems.</text>
</comment>
<evidence type="ECO:0000256" key="6">
    <source>
        <dbReference type="RuleBase" id="RU363051"/>
    </source>
</evidence>
<keyword evidence="9" id="KW-1185">Reference proteome</keyword>
<protein>
    <recommendedName>
        <fullName evidence="6">Peroxidase</fullName>
        <ecNumber evidence="6">1.11.1.-</ecNumber>
    </recommendedName>
</protein>
<dbReference type="PANTHER" id="PTHR31356:SF53">
    <property type="entry name" value="HEME PEROXIDASE"/>
    <property type="match status" value="1"/>
</dbReference>
<keyword evidence="4" id="KW-0479">Metal-binding</keyword>
<dbReference type="GO" id="GO:0000302">
    <property type="term" value="P:response to reactive oxygen species"/>
    <property type="evidence" value="ECO:0007669"/>
    <property type="project" value="TreeGrafter"/>
</dbReference>
<feature type="domain" description="Plant heme peroxidase family profile" evidence="7">
    <location>
        <begin position="125"/>
        <end position="287"/>
    </location>
</feature>
<evidence type="ECO:0000256" key="5">
    <source>
        <dbReference type="ARBA" id="ARBA00023002"/>
    </source>
</evidence>